<evidence type="ECO:0000259" key="11">
    <source>
        <dbReference type="Pfam" id="PF19310"/>
    </source>
</evidence>
<dbReference type="PANTHER" id="PTHR43660:SF1">
    <property type="entry name" value="DIPEPTIDYL CARBOXYPEPTIDASE"/>
    <property type="match status" value="1"/>
</dbReference>
<gene>
    <name evidence="12" type="ORF">H9862_08630</name>
</gene>
<evidence type="ECO:0000256" key="3">
    <source>
        <dbReference type="ARBA" id="ARBA00022723"/>
    </source>
</evidence>
<dbReference type="Proteomes" id="UP000823964">
    <property type="component" value="Unassembled WGS sequence"/>
</dbReference>
<evidence type="ECO:0000256" key="8">
    <source>
        <dbReference type="ARBA" id="ARBA00026100"/>
    </source>
</evidence>
<evidence type="ECO:0000313" key="13">
    <source>
        <dbReference type="Proteomes" id="UP000823964"/>
    </source>
</evidence>
<dbReference type="InterPro" id="IPR045090">
    <property type="entry name" value="Pept_M3A_M3B"/>
</dbReference>
<dbReference type="EC" id="3.4.24.70" evidence="8"/>
<dbReference type="GO" id="GO:0006508">
    <property type="term" value="P:proteolysis"/>
    <property type="evidence" value="ECO:0007669"/>
    <property type="project" value="UniProtKB-KW"/>
</dbReference>
<comment type="cofactor">
    <cofactor evidence="9">
        <name>Zn(2+)</name>
        <dbReference type="ChEBI" id="CHEBI:29105"/>
    </cofactor>
    <text evidence="9">Binds 1 zinc ion.</text>
</comment>
<dbReference type="AlphaFoldDB" id="A0A9D2AIP9"/>
<reference evidence="12" key="2">
    <citation type="submission" date="2021-04" db="EMBL/GenBank/DDBJ databases">
        <authorList>
            <person name="Gilroy R."/>
        </authorList>
    </citation>
    <scope>NUCLEOTIDE SEQUENCE</scope>
    <source>
        <strain evidence="12">14975</strain>
    </source>
</reference>
<dbReference type="GO" id="GO:0004222">
    <property type="term" value="F:metalloendopeptidase activity"/>
    <property type="evidence" value="ECO:0007669"/>
    <property type="project" value="UniProtKB-EC"/>
</dbReference>
<evidence type="ECO:0000259" key="10">
    <source>
        <dbReference type="Pfam" id="PF01432"/>
    </source>
</evidence>
<evidence type="ECO:0000256" key="7">
    <source>
        <dbReference type="ARBA" id="ARBA00024603"/>
    </source>
</evidence>
<name>A0A9D2AIP9_9BACT</name>
<keyword evidence="2 9" id="KW-0645">Protease</keyword>
<dbReference type="InterPro" id="IPR024080">
    <property type="entry name" value="Neurolysin/TOP_N"/>
</dbReference>
<dbReference type="Pfam" id="PF19310">
    <property type="entry name" value="TOP_N"/>
    <property type="match status" value="1"/>
</dbReference>
<dbReference type="FunFam" id="3.40.390.10:FF:000009">
    <property type="entry name" value="Oligopeptidase A"/>
    <property type="match status" value="1"/>
</dbReference>
<comment type="catalytic activity">
    <reaction evidence="7">
        <text>Hydrolysis of oligopeptides, with broad specificity. Gly or Ala commonly occur as P1 or P1' residues, but more distant residues are also important, as is shown by the fact that Z-Gly-Pro-Gly-|-Gly-Pro-Ala is cleaved, but not Z-(Gly)(5).</text>
        <dbReference type="EC" id="3.4.24.70"/>
    </reaction>
</comment>
<protein>
    <recommendedName>
        <fullName evidence="8">oligopeptidase A</fullName>
        <ecNumber evidence="8">3.4.24.70</ecNumber>
    </recommendedName>
</protein>
<dbReference type="CDD" id="cd06456">
    <property type="entry name" value="M3A_DCP"/>
    <property type="match status" value="1"/>
</dbReference>
<dbReference type="GO" id="GO:0005829">
    <property type="term" value="C:cytosol"/>
    <property type="evidence" value="ECO:0007669"/>
    <property type="project" value="UniProtKB-ARBA"/>
</dbReference>
<evidence type="ECO:0000256" key="9">
    <source>
        <dbReference type="RuleBase" id="RU003435"/>
    </source>
</evidence>
<accession>A0A9D2AIP9</accession>
<comment type="similarity">
    <text evidence="1 9">Belongs to the peptidase M3 family.</text>
</comment>
<evidence type="ECO:0000256" key="4">
    <source>
        <dbReference type="ARBA" id="ARBA00022801"/>
    </source>
</evidence>
<dbReference type="Gene3D" id="3.40.390.10">
    <property type="entry name" value="Collagenase (Catalytic Domain)"/>
    <property type="match status" value="1"/>
</dbReference>
<dbReference type="Gene3D" id="1.20.1050.40">
    <property type="entry name" value="Endopeptidase. Chain P, domain 1"/>
    <property type="match status" value="1"/>
</dbReference>
<dbReference type="GO" id="GO:0046872">
    <property type="term" value="F:metal ion binding"/>
    <property type="evidence" value="ECO:0007669"/>
    <property type="project" value="UniProtKB-UniRule"/>
</dbReference>
<dbReference type="PANTHER" id="PTHR43660">
    <property type="entry name" value="DIPEPTIDYL CARBOXYPEPTIDASE"/>
    <property type="match status" value="1"/>
</dbReference>
<dbReference type="InterPro" id="IPR024077">
    <property type="entry name" value="Neurolysin/TOP_dom2"/>
</dbReference>
<evidence type="ECO:0000313" key="12">
    <source>
        <dbReference type="EMBL" id="HIX20648.1"/>
    </source>
</evidence>
<reference evidence="12" key="1">
    <citation type="journal article" date="2021" name="PeerJ">
        <title>Extensive microbial diversity within the chicken gut microbiome revealed by metagenomics and culture.</title>
        <authorList>
            <person name="Gilroy R."/>
            <person name="Ravi A."/>
            <person name="Getino M."/>
            <person name="Pursley I."/>
            <person name="Horton D.L."/>
            <person name="Alikhan N.F."/>
            <person name="Baker D."/>
            <person name="Gharbi K."/>
            <person name="Hall N."/>
            <person name="Watson M."/>
            <person name="Adriaenssens E.M."/>
            <person name="Foster-Nyarko E."/>
            <person name="Jarju S."/>
            <person name="Secka A."/>
            <person name="Antonio M."/>
            <person name="Oren A."/>
            <person name="Chaudhuri R.R."/>
            <person name="La Ragione R."/>
            <person name="Hildebrand F."/>
            <person name="Pallen M.J."/>
        </authorList>
    </citation>
    <scope>NUCLEOTIDE SEQUENCE</scope>
    <source>
        <strain evidence="12">14975</strain>
    </source>
</reference>
<evidence type="ECO:0000256" key="2">
    <source>
        <dbReference type="ARBA" id="ARBA00022670"/>
    </source>
</evidence>
<evidence type="ECO:0000256" key="5">
    <source>
        <dbReference type="ARBA" id="ARBA00022833"/>
    </source>
</evidence>
<keyword evidence="5 9" id="KW-0862">Zinc</keyword>
<keyword evidence="3 9" id="KW-0479">Metal-binding</keyword>
<feature type="domain" description="Peptidase M3A/M3B catalytic" evidence="10">
    <location>
        <begin position="229"/>
        <end position="692"/>
    </location>
</feature>
<proteinExistence type="inferred from homology"/>
<dbReference type="InterPro" id="IPR024079">
    <property type="entry name" value="MetalloPept_cat_dom_sf"/>
</dbReference>
<organism evidence="12 13">
    <name type="scientific">Candidatus Akkermansia intestinigallinarum</name>
    <dbReference type="NCBI Taxonomy" id="2838431"/>
    <lineage>
        <taxon>Bacteria</taxon>
        <taxon>Pseudomonadati</taxon>
        <taxon>Verrucomicrobiota</taxon>
        <taxon>Verrucomicrobiia</taxon>
        <taxon>Verrucomicrobiales</taxon>
        <taxon>Akkermansiaceae</taxon>
        <taxon>Akkermansia</taxon>
    </lineage>
</organism>
<evidence type="ECO:0000256" key="1">
    <source>
        <dbReference type="ARBA" id="ARBA00006040"/>
    </source>
</evidence>
<dbReference type="InterPro" id="IPR045666">
    <property type="entry name" value="OpdA_N"/>
</dbReference>
<dbReference type="Gene3D" id="1.10.1370.10">
    <property type="entry name" value="Neurolysin, domain 3"/>
    <property type="match status" value="1"/>
</dbReference>
<feature type="domain" description="Oligopeptidase A N-terminal" evidence="11">
    <location>
        <begin position="30"/>
        <end position="148"/>
    </location>
</feature>
<sequence>MSEHPFLEDTQAIAWSQLTPARARTDIRLAIEQAKEALESICAVEEPTYENTFAALEESGAALMRGWQRLNHLHSVMDAPELREVINELMPEVVIYSSSVTLNPQLYAVLRKAAQQAWVQELSPVKQRFIRETLADFRESGADLPPDQKQRYAELSAELAQLCQQFGENVLDSTNAWEYVTADEAELAGLPESAREDARSSALAKGYGSPEAPQWRFTLQMTSVMPVMSFADNEALRERVWRGLCTKGTGAHDNAPLLHRILALRAEKARMLGFACYADYATSRRMAGSGARALGFINDLHDRVKAAYLAEQEAIRRFAEERSGEEMPVMKPWSVAYWSEKRRKALFDFDSEELRPYYNMQSVLDGMFSIYAGLYGIRFEERPTACLKEGEALPEGAVEVWHPEVRFYEVYDDESGEKLGAFYTDWHPRESKRAGAWMDCLSCGQPPVDGHPRRPHLALMCGNLSRPLGDRPALLTHREVETIFHEFGHLLHQTLSDVEVRSLAGCNVAWDFVELPSQINENWTWEPEAIDRYARHWQTGALMPAALKEKMLAARNCGAASDFMRQLCFGKLDLELHVNTPAYLNRDVEEVDREILADYRVALTEQGTSMLRAFSHIFEGGYEAGYYSYKWAEMLEADAFRRFATEGIFNRRTGRDFRRCILSQGNSRPAAELFRDFMHRDPDPEALLRRCGIIA</sequence>
<dbReference type="EMBL" id="DXFQ01000161">
    <property type="protein sequence ID" value="HIX20648.1"/>
    <property type="molecule type" value="Genomic_DNA"/>
</dbReference>
<dbReference type="SUPFAM" id="SSF55486">
    <property type="entry name" value="Metalloproteases ('zincins'), catalytic domain"/>
    <property type="match status" value="1"/>
</dbReference>
<evidence type="ECO:0000256" key="6">
    <source>
        <dbReference type="ARBA" id="ARBA00023049"/>
    </source>
</evidence>
<dbReference type="Pfam" id="PF01432">
    <property type="entry name" value="Peptidase_M3"/>
    <property type="match status" value="1"/>
</dbReference>
<comment type="caution">
    <text evidence="12">The sequence shown here is derived from an EMBL/GenBank/DDBJ whole genome shotgun (WGS) entry which is preliminary data.</text>
</comment>
<keyword evidence="6 9" id="KW-0482">Metalloprotease</keyword>
<dbReference type="InterPro" id="IPR001567">
    <property type="entry name" value="Pept_M3A_M3B_dom"/>
</dbReference>
<dbReference type="InterPro" id="IPR034005">
    <property type="entry name" value="M3A_DCP"/>
</dbReference>
<keyword evidence="4 9" id="KW-0378">Hydrolase</keyword>